<feature type="transmembrane region" description="Helical" evidence="1">
    <location>
        <begin position="223"/>
        <end position="246"/>
    </location>
</feature>
<dbReference type="Proteomes" id="UP001139289">
    <property type="component" value="Unassembled WGS sequence"/>
</dbReference>
<keyword evidence="1" id="KW-0812">Transmembrane</keyword>
<feature type="transmembrane region" description="Helical" evidence="1">
    <location>
        <begin position="90"/>
        <end position="110"/>
    </location>
</feature>
<feature type="transmembrane region" description="Helical" evidence="1">
    <location>
        <begin position="122"/>
        <end position="143"/>
    </location>
</feature>
<feature type="transmembrane region" description="Helical" evidence="1">
    <location>
        <begin position="299"/>
        <end position="322"/>
    </location>
</feature>
<dbReference type="AlphaFoldDB" id="A0A9X1S1H7"/>
<dbReference type="RefSeq" id="WP_227531127.1">
    <property type="nucleotide sequence ID" value="NZ_JAGTTM010000005.1"/>
</dbReference>
<keyword evidence="1" id="KW-1133">Transmembrane helix</keyword>
<sequence>MAAALTDRYIGAVTKSLPPATQGDVRAELEASIGDAVEARVEQGESRADAERTVLTDLGDPAALAAGYADRPLHLIGPTYYLTWRRLLKLLLWIVPACAMVGVAIANGIADKPIGEIIGQVAVVGISTIVHVAFWTTLVFFILERTGADAGTSWSIDDLPEPQESGAGRGDLIASLVFLGLAAGALLWDRFVGFVLFASDSVDVGVGLGSQTSSMPILNPGLWPWWITATMVLIGAEALLAIAVYARRGRSAALAVVNTVLAIVFAAGAVHLVVTGQLLNPEFLAVTLYRDDVPSDVGQILSVLLIVGIVGVGAWDIIDGWLKTRRAQRGAR</sequence>
<comment type="caution">
    <text evidence="2">The sequence shown here is derived from an EMBL/GenBank/DDBJ whole genome shotgun (WGS) entry which is preliminary data.</text>
</comment>
<reference evidence="2" key="1">
    <citation type="submission" date="2021-04" db="EMBL/GenBank/DDBJ databases">
        <title>Microbacterium tenobrionis sp. nov. and Microbacterium allomyrinae sp. nov., isolated from larvae of Tenobrio molitor and Allomyrina dichotoma, respectively.</title>
        <authorList>
            <person name="Lee S.D."/>
        </authorList>
    </citation>
    <scope>NUCLEOTIDE SEQUENCE</scope>
    <source>
        <strain evidence="2">YMB-B2</strain>
    </source>
</reference>
<dbReference type="NCBIfam" id="NF038403">
    <property type="entry name" value="perm_prefix_1"/>
    <property type="match status" value="1"/>
</dbReference>
<evidence type="ECO:0000313" key="2">
    <source>
        <dbReference type="EMBL" id="MCC2030210.1"/>
    </source>
</evidence>
<evidence type="ECO:0000256" key="1">
    <source>
        <dbReference type="SAM" id="Phobius"/>
    </source>
</evidence>
<name>A0A9X1S1H7_9MICO</name>
<organism evidence="2 3">
    <name type="scientific">Microbacterium tenebrionis</name>
    <dbReference type="NCBI Taxonomy" id="2830665"/>
    <lineage>
        <taxon>Bacteria</taxon>
        <taxon>Bacillati</taxon>
        <taxon>Actinomycetota</taxon>
        <taxon>Actinomycetes</taxon>
        <taxon>Micrococcales</taxon>
        <taxon>Microbacteriaceae</taxon>
        <taxon>Microbacterium</taxon>
    </lineage>
</organism>
<feature type="transmembrane region" description="Helical" evidence="1">
    <location>
        <begin position="253"/>
        <end position="279"/>
    </location>
</feature>
<keyword evidence="3" id="KW-1185">Reference proteome</keyword>
<protein>
    <submittedName>
        <fullName evidence="2">Uncharacterized protein</fullName>
    </submittedName>
</protein>
<gene>
    <name evidence="2" type="ORF">KEC56_11915</name>
</gene>
<proteinExistence type="predicted"/>
<evidence type="ECO:0000313" key="3">
    <source>
        <dbReference type="Proteomes" id="UP001139289"/>
    </source>
</evidence>
<feature type="transmembrane region" description="Helical" evidence="1">
    <location>
        <begin position="172"/>
        <end position="188"/>
    </location>
</feature>
<accession>A0A9X1S1H7</accession>
<dbReference type="InterPro" id="IPR047928">
    <property type="entry name" value="Perm_prefix_1"/>
</dbReference>
<keyword evidence="1" id="KW-0472">Membrane</keyword>
<dbReference type="EMBL" id="JAGTTM010000005">
    <property type="protein sequence ID" value="MCC2030210.1"/>
    <property type="molecule type" value="Genomic_DNA"/>
</dbReference>